<proteinExistence type="predicted"/>
<dbReference type="RefSeq" id="WP_002570261.1">
    <property type="nucleotide sequence ID" value="NZ_KB851138.1"/>
</dbReference>
<keyword evidence="1" id="KW-0812">Transmembrane</keyword>
<dbReference type="GO" id="GO:0016020">
    <property type="term" value="C:membrane"/>
    <property type="evidence" value="ECO:0007669"/>
    <property type="project" value="InterPro"/>
</dbReference>
<sequence>MKSGTNWGYDEQGAIWEETVKRPFVFSNFQKKILQSYLVIIVGGLVLFYTLVAVMVRESSLKTAERNQISMCIKVSQQLESFMVEMRNVGFQVMMNSRLIQDFGTFSDDKANDNYYGDHIVDHINAVSALADINGIQRIATRISVFNRYGDYVSSGVMPQSKAYADNVLRSHMDLDEIISRLVLNDGHIYVEGPHPDYWNSKVGYEMISLYCPLGNKIQDDMYGIIEIQQDFQKLVKTLLPGLDQDMAVLLFDSSGRCIFNSMESICPPEYYDFYYSQASKNPDSRYGFCRIKVGNRAQEQYLSAGISETSGWMAVMVRNKSSIVNVIQDIQKVIIMAIFVFMVLSAYMAYRISLKMTRPINDMIVSAQSISWSNLDMKTLEGNDENEIMALNNTFKETLKRLSKSMQLELGARLNALQSQMNPHFLYNTLSVISASADQQEKVERMCSRLSDMLRYSTVYEEESNSTLEDEVRHTENYLELMKDRYEENLIYNIEEAGELERVKVPRVILQPIVENCFKHGFGENGFPWIIHVAVTASHGHWRIHVRNNGRPFQERDLTELNEKVEGFLKGEQKKISGIGLTNTIIRLRLLYEEQVEYEIYTGNDGYTYVVLKGNYK</sequence>
<dbReference type="Gene3D" id="3.30.565.10">
    <property type="entry name" value="Histidine kinase-like ATPase, C-terminal domain"/>
    <property type="match status" value="1"/>
</dbReference>
<feature type="transmembrane region" description="Helical" evidence="1">
    <location>
        <begin position="334"/>
        <end position="351"/>
    </location>
</feature>
<dbReference type="EMBL" id="AGYG01000001">
    <property type="protein sequence ID" value="ENZ45443.1"/>
    <property type="molecule type" value="Genomic_DNA"/>
</dbReference>
<feature type="domain" description="Signal transduction histidine kinase internal region" evidence="2">
    <location>
        <begin position="413"/>
        <end position="491"/>
    </location>
</feature>
<comment type="caution">
    <text evidence="3">The sequence shown here is derived from an EMBL/GenBank/DDBJ whole genome shotgun (WGS) entry which is preliminary data.</text>
</comment>
<dbReference type="PANTHER" id="PTHR34220:SF7">
    <property type="entry name" value="SENSOR HISTIDINE KINASE YPDA"/>
    <property type="match status" value="1"/>
</dbReference>
<dbReference type="AlphaFoldDB" id="R0B9R1"/>
<organism evidence="3 4">
    <name type="scientific">Enterocloster bolteae 90B8</name>
    <dbReference type="NCBI Taxonomy" id="997897"/>
    <lineage>
        <taxon>Bacteria</taxon>
        <taxon>Bacillati</taxon>
        <taxon>Bacillota</taxon>
        <taxon>Clostridia</taxon>
        <taxon>Lachnospirales</taxon>
        <taxon>Lachnospiraceae</taxon>
        <taxon>Enterocloster</taxon>
    </lineage>
</organism>
<dbReference type="InterPro" id="IPR050640">
    <property type="entry name" value="Bact_2-comp_sensor_kinase"/>
</dbReference>
<dbReference type="PANTHER" id="PTHR34220">
    <property type="entry name" value="SENSOR HISTIDINE KINASE YPDA"/>
    <property type="match status" value="1"/>
</dbReference>
<gene>
    <name evidence="3" type="ORF">HMPREF1097_00277</name>
</gene>
<reference evidence="3 4" key="1">
    <citation type="submission" date="2013-01" db="EMBL/GenBank/DDBJ databases">
        <title>The Genome Sequence of Clostridium bolteae 90B8.</title>
        <authorList>
            <consortium name="The Broad Institute Genome Sequencing Platform"/>
            <person name="Earl A."/>
            <person name="Ward D."/>
            <person name="Feldgarden M."/>
            <person name="Gevers D."/>
            <person name="Courvalin P."/>
            <person name="Lambert T."/>
            <person name="Walker B."/>
            <person name="Young S.K."/>
            <person name="Zeng Q."/>
            <person name="Gargeya S."/>
            <person name="Fitzgerald M."/>
            <person name="Haas B."/>
            <person name="Abouelleil A."/>
            <person name="Alvarado L."/>
            <person name="Arachchi H.M."/>
            <person name="Berlin A.M."/>
            <person name="Chapman S.B."/>
            <person name="Dewar J."/>
            <person name="Goldberg J."/>
            <person name="Griggs A."/>
            <person name="Gujja S."/>
            <person name="Hansen M."/>
            <person name="Howarth C."/>
            <person name="Imamovic A."/>
            <person name="Larimer J."/>
            <person name="McCowan C."/>
            <person name="Murphy C."/>
            <person name="Neiman D."/>
            <person name="Pearson M."/>
            <person name="Priest M."/>
            <person name="Roberts A."/>
            <person name="Saif S."/>
            <person name="Shea T."/>
            <person name="Sisk P."/>
            <person name="Sykes S."/>
            <person name="Wortman J."/>
            <person name="Nusbaum C."/>
            <person name="Birren B."/>
        </authorList>
    </citation>
    <scope>NUCLEOTIDE SEQUENCE [LARGE SCALE GENOMIC DNA]</scope>
    <source>
        <strain evidence="3 4">90B8</strain>
    </source>
</reference>
<dbReference type="InterPro" id="IPR010559">
    <property type="entry name" value="Sig_transdc_His_kin_internal"/>
</dbReference>
<name>R0B9R1_9FIRM</name>
<protein>
    <recommendedName>
        <fullName evidence="2">Signal transduction histidine kinase internal region domain-containing protein</fullName>
    </recommendedName>
</protein>
<dbReference type="GO" id="GO:0000155">
    <property type="term" value="F:phosphorelay sensor kinase activity"/>
    <property type="evidence" value="ECO:0007669"/>
    <property type="project" value="InterPro"/>
</dbReference>
<accession>R0B9R1</accession>
<dbReference type="Gene3D" id="6.10.340.10">
    <property type="match status" value="1"/>
</dbReference>
<evidence type="ECO:0000313" key="4">
    <source>
        <dbReference type="Proteomes" id="UP000013041"/>
    </source>
</evidence>
<evidence type="ECO:0000256" key="1">
    <source>
        <dbReference type="SAM" id="Phobius"/>
    </source>
</evidence>
<evidence type="ECO:0000313" key="3">
    <source>
        <dbReference type="EMBL" id="ENZ45443.1"/>
    </source>
</evidence>
<keyword evidence="1" id="KW-1133">Transmembrane helix</keyword>
<dbReference type="Proteomes" id="UP000013041">
    <property type="component" value="Unassembled WGS sequence"/>
</dbReference>
<dbReference type="Pfam" id="PF06580">
    <property type="entry name" value="His_kinase"/>
    <property type="match status" value="1"/>
</dbReference>
<keyword evidence="1" id="KW-0472">Membrane</keyword>
<feature type="transmembrane region" description="Helical" evidence="1">
    <location>
        <begin position="37"/>
        <end position="56"/>
    </location>
</feature>
<dbReference type="SUPFAM" id="SSF55874">
    <property type="entry name" value="ATPase domain of HSP90 chaperone/DNA topoisomerase II/histidine kinase"/>
    <property type="match status" value="1"/>
</dbReference>
<dbReference type="InterPro" id="IPR036890">
    <property type="entry name" value="HATPase_C_sf"/>
</dbReference>
<dbReference type="HOGENOM" id="CLU_020473_6_1_9"/>
<evidence type="ECO:0000259" key="2">
    <source>
        <dbReference type="Pfam" id="PF06580"/>
    </source>
</evidence>
<dbReference type="PATRIC" id="fig|997897.5.peg.296"/>